<accession>A0ABS2Z063</accession>
<evidence type="ECO:0000259" key="2">
    <source>
        <dbReference type="Pfam" id="PF05347"/>
    </source>
</evidence>
<dbReference type="InterPro" id="IPR008011">
    <property type="entry name" value="Complex1_LYR_dom"/>
</dbReference>
<feature type="non-terminal residue" evidence="3">
    <location>
        <position position="72"/>
    </location>
</feature>
<evidence type="ECO:0000313" key="3">
    <source>
        <dbReference type="EMBL" id="MBN3292113.1"/>
    </source>
</evidence>
<protein>
    <submittedName>
        <fullName evidence="3">LYM4A protein</fullName>
    </submittedName>
</protein>
<feature type="non-terminal residue" evidence="3">
    <location>
        <position position="1"/>
    </location>
</feature>
<comment type="caution">
    <text evidence="3">The sequence shown here is derived from an EMBL/GenBank/DDBJ whole genome shotgun (WGS) entry which is preliminary data.</text>
</comment>
<dbReference type="Pfam" id="PF05347">
    <property type="entry name" value="Complex1_LYR"/>
    <property type="match status" value="1"/>
</dbReference>
<dbReference type="CDD" id="cd20264">
    <property type="entry name" value="Complex1_LYR_LYRM4"/>
    <property type="match status" value="1"/>
</dbReference>
<dbReference type="PANTHER" id="PTHR13166">
    <property type="entry name" value="PROTEIN C6ORF149"/>
    <property type="match status" value="1"/>
</dbReference>
<sequence length="72" mass="8444">MAASRAQVLSLYKAMLNASQKFPSYNYRTYAIRKVRDAFRERKHVKDPKTIEDLLDKARENLAIIQRQVGIF</sequence>
<evidence type="ECO:0000256" key="1">
    <source>
        <dbReference type="ARBA" id="ARBA00009508"/>
    </source>
</evidence>
<dbReference type="InterPro" id="IPR045297">
    <property type="entry name" value="Complex1_LYR_LYRM4"/>
</dbReference>
<reference evidence="3" key="1">
    <citation type="journal article" date="2021" name="Cell">
        <title>Tracing the genetic footprints of vertebrate landing in non-teleost ray-finned fishes.</title>
        <authorList>
            <person name="Bi X."/>
            <person name="Wang K."/>
            <person name="Yang L."/>
            <person name="Pan H."/>
            <person name="Jiang H."/>
            <person name="Wei Q."/>
            <person name="Fang M."/>
            <person name="Yu H."/>
            <person name="Zhu C."/>
            <person name="Cai Y."/>
            <person name="He Y."/>
            <person name="Gan X."/>
            <person name="Zeng H."/>
            <person name="Yu D."/>
            <person name="Zhu Y."/>
            <person name="Jiang H."/>
            <person name="Qiu Q."/>
            <person name="Yang H."/>
            <person name="Zhang Y.E."/>
            <person name="Wang W."/>
            <person name="Zhu M."/>
            <person name="He S."/>
            <person name="Zhang G."/>
        </authorList>
    </citation>
    <scope>NUCLEOTIDE SEQUENCE</scope>
    <source>
        <strain evidence="3">Bchr_001</strain>
    </source>
</reference>
<dbReference type="EMBL" id="JAAWVN010015467">
    <property type="protein sequence ID" value="MBN3292113.1"/>
    <property type="molecule type" value="Genomic_DNA"/>
</dbReference>
<keyword evidence="4" id="KW-1185">Reference proteome</keyword>
<name>A0ABS2Z063_POLSE</name>
<dbReference type="InterPro" id="IPR051522">
    <property type="entry name" value="ISC_assembly_LYR"/>
</dbReference>
<dbReference type="Proteomes" id="UP001166052">
    <property type="component" value="Unassembled WGS sequence"/>
</dbReference>
<proteinExistence type="inferred from homology"/>
<feature type="domain" description="Complex 1 LYR protein" evidence="2">
    <location>
        <begin position="6"/>
        <end position="63"/>
    </location>
</feature>
<gene>
    <name evidence="3" type="primary">Lyrm4a</name>
    <name evidence="3" type="ORF">GTO92_0014041</name>
</gene>
<organism evidence="3 4">
    <name type="scientific">Polypterus senegalus</name>
    <name type="common">Senegal bichir</name>
    <dbReference type="NCBI Taxonomy" id="55291"/>
    <lineage>
        <taxon>Eukaryota</taxon>
        <taxon>Metazoa</taxon>
        <taxon>Chordata</taxon>
        <taxon>Craniata</taxon>
        <taxon>Vertebrata</taxon>
        <taxon>Euteleostomi</taxon>
        <taxon>Actinopterygii</taxon>
        <taxon>Polypteriformes</taxon>
        <taxon>Polypteridae</taxon>
        <taxon>Polypterus</taxon>
    </lineage>
</organism>
<dbReference type="PANTHER" id="PTHR13166:SF7">
    <property type="entry name" value="LYR MOTIF-CONTAINING PROTEIN 4"/>
    <property type="match status" value="1"/>
</dbReference>
<comment type="similarity">
    <text evidence="1">Belongs to the complex I LYR family.</text>
</comment>
<evidence type="ECO:0000313" key="4">
    <source>
        <dbReference type="Proteomes" id="UP001166052"/>
    </source>
</evidence>